<dbReference type="GO" id="GO:0003746">
    <property type="term" value="F:translation elongation factor activity"/>
    <property type="evidence" value="ECO:0007669"/>
    <property type="project" value="TreeGrafter"/>
</dbReference>
<dbReference type="InterPro" id="IPR000795">
    <property type="entry name" value="T_Tr_GTP-bd_dom"/>
</dbReference>
<accession>A0A699YYH5</accession>
<keyword evidence="4" id="KW-1185">Reference proteome</keyword>
<dbReference type="Proteomes" id="UP000485058">
    <property type="component" value="Unassembled WGS sequence"/>
</dbReference>
<gene>
    <name evidence="3" type="ORF">HaLaN_08191</name>
</gene>
<dbReference type="PANTHER" id="PTHR43721:SF9">
    <property type="entry name" value="GTP-BINDING PROTEIN 1"/>
    <property type="match status" value="1"/>
</dbReference>
<dbReference type="InterPro" id="IPR027417">
    <property type="entry name" value="P-loop_NTPase"/>
</dbReference>
<feature type="non-terminal residue" evidence="3">
    <location>
        <position position="1"/>
    </location>
</feature>
<feature type="region of interest" description="Disordered" evidence="1">
    <location>
        <begin position="1"/>
        <end position="48"/>
    </location>
</feature>
<name>A0A699YYH5_HAELA</name>
<dbReference type="Pfam" id="PF00009">
    <property type="entry name" value="GTP_EFTU"/>
    <property type="match status" value="1"/>
</dbReference>
<dbReference type="InterPro" id="IPR050055">
    <property type="entry name" value="EF-Tu_GTPase"/>
</dbReference>
<dbReference type="GO" id="GO:0003924">
    <property type="term" value="F:GTPase activity"/>
    <property type="evidence" value="ECO:0007669"/>
    <property type="project" value="InterPro"/>
</dbReference>
<dbReference type="AlphaFoldDB" id="A0A699YYH5"/>
<dbReference type="PANTHER" id="PTHR43721">
    <property type="entry name" value="ELONGATION FACTOR TU-RELATED"/>
    <property type="match status" value="1"/>
</dbReference>
<feature type="compositionally biased region" description="Basic and acidic residues" evidence="1">
    <location>
        <begin position="12"/>
        <end position="30"/>
    </location>
</feature>
<evidence type="ECO:0000313" key="4">
    <source>
        <dbReference type="Proteomes" id="UP000485058"/>
    </source>
</evidence>
<dbReference type="SUPFAM" id="SSF52540">
    <property type="entry name" value="P-loop containing nucleoside triphosphate hydrolases"/>
    <property type="match status" value="1"/>
</dbReference>
<evidence type="ECO:0000313" key="3">
    <source>
        <dbReference type="EMBL" id="GFH12488.1"/>
    </source>
</evidence>
<comment type="caution">
    <text evidence="3">The sequence shown here is derived from an EMBL/GenBank/DDBJ whole genome shotgun (WGS) entry which is preliminary data.</text>
</comment>
<dbReference type="GO" id="GO:0005525">
    <property type="term" value="F:GTP binding"/>
    <property type="evidence" value="ECO:0007669"/>
    <property type="project" value="InterPro"/>
</dbReference>
<feature type="domain" description="Tr-type G" evidence="2">
    <location>
        <begin position="152"/>
        <end position="318"/>
    </location>
</feature>
<sequence length="342" mass="36990">RQDLTQKSTAVVKEHGESGAAADEEKRESVPQDSSLPYADQSLRRRDEQRVLTQQARSNRHRLKAINIAAALQQKLEPIDPSCTWLPAENEVLQLLGIVQAGPLEYKLQLRNPHPIRLQQLVRFFPGAHGRQYVLMKVQQGVLDEATYDDVRVAVLGSVDSGKSTLVAVLTQGSAGQPALDSGRGTARMVVLRHKHEIESGRTSSLSQQLLGYTADGKVLNYSALPSPSDVCSAAAKVLTLVDMGGHQRCLKTTLYGMTALLPDFVVLCCCGLSGLGSMGREHLAVATALDLPVIVVITKVDAVDAQQLQAVVREIQTLHRAAAPPQLPDVPGETDRWPAGL</sequence>
<organism evidence="3 4">
    <name type="scientific">Haematococcus lacustris</name>
    <name type="common">Green alga</name>
    <name type="synonym">Haematococcus pluvialis</name>
    <dbReference type="NCBI Taxonomy" id="44745"/>
    <lineage>
        <taxon>Eukaryota</taxon>
        <taxon>Viridiplantae</taxon>
        <taxon>Chlorophyta</taxon>
        <taxon>core chlorophytes</taxon>
        <taxon>Chlorophyceae</taxon>
        <taxon>CS clade</taxon>
        <taxon>Chlamydomonadales</taxon>
        <taxon>Haematococcaceae</taxon>
        <taxon>Haematococcus</taxon>
    </lineage>
</organism>
<dbReference type="Gene3D" id="3.40.50.300">
    <property type="entry name" value="P-loop containing nucleotide triphosphate hydrolases"/>
    <property type="match status" value="1"/>
</dbReference>
<dbReference type="EMBL" id="BLLF01000509">
    <property type="protein sequence ID" value="GFH12488.1"/>
    <property type="molecule type" value="Genomic_DNA"/>
</dbReference>
<protein>
    <submittedName>
        <fullName evidence="3">Tr-type G domain-containing protein</fullName>
    </submittedName>
</protein>
<evidence type="ECO:0000259" key="2">
    <source>
        <dbReference type="Pfam" id="PF00009"/>
    </source>
</evidence>
<proteinExistence type="predicted"/>
<evidence type="ECO:0000256" key="1">
    <source>
        <dbReference type="SAM" id="MobiDB-lite"/>
    </source>
</evidence>
<reference evidence="3 4" key="1">
    <citation type="submission" date="2020-02" db="EMBL/GenBank/DDBJ databases">
        <title>Draft genome sequence of Haematococcus lacustris strain NIES-144.</title>
        <authorList>
            <person name="Morimoto D."/>
            <person name="Nakagawa S."/>
            <person name="Yoshida T."/>
            <person name="Sawayama S."/>
        </authorList>
    </citation>
    <scope>NUCLEOTIDE SEQUENCE [LARGE SCALE GENOMIC DNA]</scope>
    <source>
        <strain evidence="3 4">NIES-144</strain>
    </source>
</reference>